<comment type="caution">
    <text evidence="2">The sequence shown here is derived from an EMBL/GenBank/DDBJ whole genome shotgun (WGS) entry which is preliminary data.</text>
</comment>
<gene>
    <name evidence="2" type="ORF">BAE44_0023808</name>
</gene>
<dbReference type="Gene3D" id="1.20.1260.10">
    <property type="match status" value="2"/>
</dbReference>
<dbReference type="AlphaFoldDB" id="A0A1E5UQN9"/>
<evidence type="ECO:0008006" key="4">
    <source>
        <dbReference type="Google" id="ProtNLM"/>
    </source>
</evidence>
<dbReference type="GO" id="GO:0008198">
    <property type="term" value="F:ferrous iron binding"/>
    <property type="evidence" value="ECO:0007669"/>
    <property type="project" value="TreeGrafter"/>
</dbReference>
<keyword evidence="1" id="KW-0479">Metal-binding</keyword>
<dbReference type="SUPFAM" id="SSF47240">
    <property type="entry name" value="Ferritin-like"/>
    <property type="match status" value="1"/>
</dbReference>
<dbReference type="InterPro" id="IPR012347">
    <property type="entry name" value="Ferritin-like"/>
</dbReference>
<name>A0A1E5UQN9_9POAL</name>
<dbReference type="PROSITE" id="PS00204">
    <property type="entry name" value="FERRITIN_2"/>
    <property type="match status" value="1"/>
</dbReference>
<evidence type="ECO:0000256" key="1">
    <source>
        <dbReference type="PIRSR" id="PIRSR601519-1"/>
    </source>
</evidence>
<dbReference type="GO" id="GO:0005737">
    <property type="term" value="C:cytoplasm"/>
    <property type="evidence" value="ECO:0007669"/>
    <property type="project" value="TreeGrafter"/>
</dbReference>
<dbReference type="STRING" id="888268.A0A1E5UQN9"/>
<dbReference type="GO" id="GO:0008199">
    <property type="term" value="F:ferric iron binding"/>
    <property type="evidence" value="ECO:0007669"/>
    <property type="project" value="InterPro"/>
</dbReference>
<dbReference type="InterPro" id="IPR001519">
    <property type="entry name" value="Ferritin"/>
</dbReference>
<reference evidence="2 3" key="1">
    <citation type="submission" date="2016-09" db="EMBL/GenBank/DDBJ databases">
        <title>The draft genome of Dichanthelium oligosanthes: A C3 panicoid grass species.</title>
        <authorList>
            <person name="Studer A.J."/>
            <person name="Schnable J.C."/>
            <person name="Brutnell T.P."/>
        </authorList>
    </citation>
    <scope>NUCLEOTIDE SEQUENCE [LARGE SCALE GENOMIC DNA]</scope>
    <source>
        <strain evidence="3">cv. Kellogg 1175</strain>
        <tissue evidence="2">Leaf</tissue>
    </source>
</reference>
<organism evidence="2 3">
    <name type="scientific">Dichanthelium oligosanthes</name>
    <dbReference type="NCBI Taxonomy" id="888268"/>
    <lineage>
        <taxon>Eukaryota</taxon>
        <taxon>Viridiplantae</taxon>
        <taxon>Streptophyta</taxon>
        <taxon>Embryophyta</taxon>
        <taxon>Tracheophyta</taxon>
        <taxon>Spermatophyta</taxon>
        <taxon>Magnoliopsida</taxon>
        <taxon>Liliopsida</taxon>
        <taxon>Poales</taxon>
        <taxon>Poaceae</taxon>
        <taxon>PACMAD clade</taxon>
        <taxon>Panicoideae</taxon>
        <taxon>Panicodae</taxon>
        <taxon>Paniceae</taxon>
        <taxon>Dichantheliinae</taxon>
        <taxon>Dichanthelium</taxon>
    </lineage>
</organism>
<sequence length="164" mass="17957">MLKVSPSPAAAAANRVSGPAATPASVRVLAPRIPPSARTACRAAGKAKEVLSGGFVFQPFEEIINKQGESSSPQTTVRLPSTSRSMWSTINASYAYHSLFAYFDRDNVATRCNDSQLTDFIEGEFLMEQVEDIKKITEYVAQLRRVGKGHGVWHLDQKLLEDEA</sequence>
<dbReference type="Proteomes" id="UP000095767">
    <property type="component" value="Unassembled WGS sequence"/>
</dbReference>
<evidence type="ECO:0000313" key="2">
    <source>
        <dbReference type="EMBL" id="OEL15173.1"/>
    </source>
</evidence>
<dbReference type="InterPro" id="IPR014034">
    <property type="entry name" value="Ferritin_CS"/>
</dbReference>
<dbReference type="InterPro" id="IPR009078">
    <property type="entry name" value="Ferritin-like_SF"/>
</dbReference>
<evidence type="ECO:0000313" key="3">
    <source>
        <dbReference type="Proteomes" id="UP000095767"/>
    </source>
</evidence>
<keyword evidence="1" id="KW-0408">Iron</keyword>
<dbReference type="GO" id="GO:0006879">
    <property type="term" value="P:intracellular iron ion homeostasis"/>
    <property type="evidence" value="ECO:0007669"/>
    <property type="project" value="InterPro"/>
</dbReference>
<protein>
    <recommendedName>
        <fullName evidence="4">Ferritin</fullName>
    </recommendedName>
</protein>
<dbReference type="EMBL" id="LWDX02067743">
    <property type="protein sequence ID" value="OEL15173.1"/>
    <property type="molecule type" value="Genomic_DNA"/>
</dbReference>
<dbReference type="PANTHER" id="PTHR11431:SF125">
    <property type="entry name" value="FERRITIN-1, CHLOROPLASTIC"/>
    <property type="match status" value="1"/>
</dbReference>
<dbReference type="GO" id="GO:0006826">
    <property type="term" value="P:iron ion transport"/>
    <property type="evidence" value="ECO:0007669"/>
    <property type="project" value="InterPro"/>
</dbReference>
<feature type="binding site" evidence="1">
    <location>
        <position position="129"/>
    </location>
    <ligand>
        <name>Fe cation</name>
        <dbReference type="ChEBI" id="CHEBI:24875"/>
        <label>1</label>
    </ligand>
</feature>
<keyword evidence="3" id="KW-1185">Reference proteome</keyword>
<accession>A0A1E5UQN9</accession>
<dbReference type="OrthoDB" id="186462at2759"/>
<dbReference type="PANTHER" id="PTHR11431">
    <property type="entry name" value="FERRITIN"/>
    <property type="match status" value="1"/>
</dbReference>
<proteinExistence type="predicted"/>